<dbReference type="InterPro" id="IPR005829">
    <property type="entry name" value="Sugar_transporter_CS"/>
</dbReference>
<evidence type="ECO:0000256" key="4">
    <source>
        <dbReference type="ARBA" id="ARBA00022475"/>
    </source>
</evidence>
<feature type="transmembrane region" description="Helical" evidence="8">
    <location>
        <begin position="245"/>
        <end position="264"/>
    </location>
</feature>
<feature type="transmembrane region" description="Helical" evidence="8">
    <location>
        <begin position="311"/>
        <end position="328"/>
    </location>
</feature>
<dbReference type="PANTHER" id="PTHR43271">
    <property type="entry name" value="BLL2771 PROTEIN"/>
    <property type="match status" value="1"/>
</dbReference>
<feature type="transmembrane region" description="Helical" evidence="8">
    <location>
        <begin position="136"/>
        <end position="155"/>
    </location>
</feature>
<name>A0A1C6RWX8_9ACTN</name>
<dbReference type="STRING" id="145854.GA0074692_1238"/>
<dbReference type="InterPro" id="IPR020846">
    <property type="entry name" value="MFS_dom"/>
</dbReference>
<evidence type="ECO:0000256" key="7">
    <source>
        <dbReference type="ARBA" id="ARBA00023136"/>
    </source>
</evidence>
<evidence type="ECO:0000259" key="9">
    <source>
        <dbReference type="PROSITE" id="PS50850"/>
    </source>
</evidence>
<feature type="transmembrane region" description="Helical" evidence="8">
    <location>
        <begin position="399"/>
        <end position="420"/>
    </location>
</feature>
<feature type="domain" description="Major facilitator superfamily (MFS) profile" evidence="9">
    <location>
        <begin position="39"/>
        <end position="424"/>
    </location>
</feature>
<gene>
    <name evidence="10" type="ORF">GA0074692_1238</name>
</gene>
<dbReference type="Gene3D" id="1.20.1250.20">
    <property type="entry name" value="MFS general substrate transporter like domains"/>
    <property type="match status" value="2"/>
</dbReference>
<organism evidence="10 11">
    <name type="scientific">Micromonospora pallida</name>
    <dbReference type="NCBI Taxonomy" id="145854"/>
    <lineage>
        <taxon>Bacteria</taxon>
        <taxon>Bacillati</taxon>
        <taxon>Actinomycetota</taxon>
        <taxon>Actinomycetes</taxon>
        <taxon>Micromonosporales</taxon>
        <taxon>Micromonosporaceae</taxon>
        <taxon>Micromonospora</taxon>
    </lineage>
</organism>
<evidence type="ECO:0000256" key="8">
    <source>
        <dbReference type="SAM" id="Phobius"/>
    </source>
</evidence>
<keyword evidence="3" id="KW-0813">Transport</keyword>
<dbReference type="PROSITE" id="PS50850">
    <property type="entry name" value="MFS"/>
    <property type="match status" value="1"/>
</dbReference>
<comment type="subcellular location">
    <subcellularLocation>
        <location evidence="1">Cell membrane</location>
        <topology evidence="1">Multi-pass membrane protein</topology>
    </subcellularLocation>
</comment>
<evidence type="ECO:0000256" key="1">
    <source>
        <dbReference type="ARBA" id="ARBA00004651"/>
    </source>
</evidence>
<dbReference type="PROSITE" id="PS00216">
    <property type="entry name" value="SUGAR_TRANSPORT_1"/>
    <property type="match status" value="1"/>
</dbReference>
<dbReference type="EMBL" id="FMHW01000002">
    <property type="protein sequence ID" value="SCL21717.1"/>
    <property type="molecule type" value="Genomic_DNA"/>
</dbReference>
<dbReference type="GO" id="GO:0022857">
    <property type="term" value="F:transmembrane transporter activity"/>
    <property type="evidence" value="ECO:0007669"/>
    <property type="project" value="InterPro"/>
</dbReference>
<evidence type="ECO:0000313" key="10">
    <source>
        <dbReference type="EMBL" id="SCL21717.1"/>
    </source>
</evidence>
<keyword evidence="4" id="KW-1003">Cell membrane</keyword>
<evidence type="ECO:0000256" key="3">
    <source>
        <dbReference type="ARBA" id="ARBA00022448"/>
    </source>
</evidence>
<evidence type="ECO:0000256" key="6">
    <source>
        <dbReference type="ARBA" id="ARBA00022989"/>
    </source>
</evidence>
<evidence type="ECO:0000256" key="2">
    <source>
        <dbReference type="ARBA" id="ARBA00008335"/>
    </source>
</evidence>
<reference evidence="11" key="1">
    <citation type="submission" date="2016-06" db="EMBL/GenBank/DDBJ databases">
        <authorList>
            <person name="Varghese N."/>
            <person name="Submissions Spin"/>
        </authorList>
    </citation>
    <scope>NUCLEOTIDE SEQUENCE [LARGE SCALE GENOMIC DNA]</scope>
    <source>
        <strain evidence="11">DSM 43817</strain>
    </source>
</reference>
<evidence type="ECO:0000256" key="5">
    <source>
        <dbReference type="ARBA" id="ARBA00022692"/>
    </source>
</evidence>
<evidence type="ECO:0000313" key="11">
    <source>
        <dbReference type="Proteomes" id="UP000198959"/>
    </source>
</evidence>
<accession>A0A1C6RWX8</accession>
<dbReference type="InterPro" id="IPR011701">
    <property type="entry name" value="MFS"/>
</dbReference>
<dbReference type="AlphaFoldDB" id="A0A1C6RWX8"/>
<feature type="transmembrane region" description="Helical" evidence="8">
    <location>
        <begin position="197"/>
        <end position="217"/>
    </location>
</feature>
<feature type="transmembrane region" description="Helical" evidence="8">
    <location>
        <begin position="43"/>
        <end position="59"/>
    </location>
</feature>
<dbReference type="SUPFAM" id="SSF103473">
    <property type="entry name" value="MFS general substrate transporter"/>
    <property type="match status" value="1"/>
</dbReference>
<proteinExistence type="inferred from homology"/>
<feature type="transmembrane region" description="Helical" evidence="8">
    <location>
        <begin position="276"/>
        <end position="299"/>
    </location>
</feature>
<feature type="transmembrane region" description="Helical" evidence="8">
    <location>
        <begin position="334"/>
        <end position="359"/>
    </location>
</feature>
<keyword evidence="6 8" id="KW-1133">Transmembrane helix</keyword>
<protein>
    <submittedName>
        <fullName evidence="10">MFS transporter, YNFM family, putative membrane transport protein</fullName>
    </submittedName>
</protein>
<keyword evidence="5 8" id="KW-0812">Transmembrane</keyword>
<sequence>MAIIDFMHLPYAVWPAQSGLVTAVLDAPPPVGYRTGEAGYRRVTAALFAAGLATFMLLYNTQALLPEIAATFHVSAAQSTLTLSLTTVGLGVALLVAGTASEVLGRTRLILLSLVASGLITFACAVAPGWPALLTLRLLLGITLAGLPAVATAYLREELHTDTQARAAGLYIGGTALGGMTGRLVTGLVADVADWRWALAATAAIGLVCAAVVRLTLPPSRNFVAAPAHLRHLVTLARGPLTDRALIAMSAIGACTMGAFVAVYNVTGFRLTAAPFGLSVGAAGLVFLAYPVGAVASTVAGRLVDRYGRRTVAPIGCLVAIAGALVTLPDSLPVVVLGLAVLAVGFFTVHGVVSGWVPARAYAGGVAAGQAAASYLFCYYLGASVFGSLAGHAWTAGGWPAVVALAVVLLVVAGLLAAWLRRTRPLDPARDRSTTVTVKGSRNR</sequence>
<dbReference type="CDD" id="cd17324">
    <property type="entry name" value="MFS_NepI_like"/>
    <property type="match status" value="1"/>
</dbReference>
<dbReference type="PANTHER" id="PTHR43271:SF1">
    <property type="entry name" value="INNER MEMBRANE TRANSPORT PROTEIN YNFM"/>
    <property type="match status" value="1"/>
</dbReference>
<feature type="transmembrane region" description="Helical" evidence="8">
    <location>
        <begin position="109"/>
        <end position="130"/>
    </location>
</feature>
<feature type="transmembrane region" description="Helical" evidence="8">
    <location>
        <begin position="167"/>
        <end position="185"/>
    </location>
</feature>
<keyword evidence="7 8" id="KW-0472">Membrane</keyword>
<comment type="similarity">
    <text evidence="2">Belongs to the major facilitator superfamily.</text>
</comment>
<feature type="transmembrane region" description="Helical" evidence="8">
    <location>
        <begin position="79"/>
        <end position="97"/>
    </location>
</feature>
<keyword evidence="11" id="KW-1185">Reference proteome</keyword>
<feature type="transmembrane region" description="Helical" evidence="8">
    <location>
        <begin position="371"/>
        <end position="393"/>
    </location>
</feature>
<dbReference type="InterPro" id="IPR036259">
    <property type="entry name" value="MFS_trans_sf"/>
</dbReference>
<dbReference type="Proteomes" id="UP000198959">
    <property type="component" value="Unassembled WGS sequence"/>
</dbReference>
<dbReference type="Pfam" id="PF07690">
    <property type="entry name" value="MFS_1"/>
    <property type="match status" value="1"/>
</dbReference>
<dbReference type="GO" id="GO:0005886">
    <property type="term" value="C:plasma membrane"/>
    <property type="evidence" value="ECO:0007669"/>
    <property type="project" value="UniProtKB-SubCell"/>
</dbReference>